<name>A0A840MPF2_9PROT</name>
<gene>
    <name evidence="1" type="ORF">HNQ59_002194</name>
</gene>
<dbReference type="EMBL" id="JACHHY010000012">
    <property type="protein sequence ID" value="MBB5018897.1"/>
    <property type="molecule type" value="Genomic_DNA"/>
</dbReference>
<accession>A0A840MPF2</accession>
<organism evidence="1 2">
    <name type="scientific">Chitinivorax tropicus</name>
    <dbReference type="NCBI Taxonomy" id="714531"/>
    <lineage>
        <taxon>Bacteria</taxon>
        <taxon>Pseudomonadati</taxon>
        <taxon>Pseudomonadota</taxon>
        <taxon>Betaproteobacteria</taxon>
        <taxon>Chitinivorax</taxon>
    </lineage>
</organism>
<evidence type="ECO:0000313" key="2">
    <source>
        <dbReference type="Proteomes" id="UP000575898"/>
    </source>
</evidence>
<dbReference type="AlphaFoldDB" id="A0A840MPF2"/>
<proteinExistence type="predicted"/>
<sequence>MHVAVYDHFLTLAGDFDIQCGAWCGFCFNAAE</sequence>
<dbReference type="Proteomes" id="UP000575898">
    <property type="component" value="Unassembled WGS sequence"/>
</dbReference>
<keyword evidence="2" id="KW-1185">Reference proteome</keyword>
<protein>
    <submittedName>
        <fullName evidence="1">Uncharacterized protein</fullName>
    </submittedName>
</protein>
<reference evidence="1 2" key="1">
    <citation type="submission" date="2020-08" db="EMBL/GenBank/DDBJ databases">
        <title>Genomic Encyclopedia of Type Strains, Phase IV (KMG-IV): sequencing the most valuable type-strain genomes for metagenomic binning, comparative biology and taxonomic classification.</title>
        <authorList>
            <person name="Goeker M."/>
        </authorList>
    </citation>
    <scope>NUCLEOTIDE SEQUENCE [LARGE SCALE GENOMIC DNA]</scope>
    <source>
        <strain evidence="1 2">DSM 27165</strain>
    </source>
</reference>
<comment type="caution">
    <text evidence="1">The sequence shown here is derived from an EMBL/GenBank/DDBJ whole genome shotgun (WGS) entry which is preliminary data.</text>
</comment>
<evidence type="ECO:0000313" key="1">
    <source>
        <dbReference type="EMBL" id="MBB5018897.1"/>
    </source>
</evidence>